<dbReference type="SUPFAM" id="SSF51735">
    <property type="entry name" value="NAD(P)-binding Rossmann-fold domains"/>
    <property type="match status" value="1"/>
</dbReference>
<dbReference type="InterPro" id="IPR001509">
    <property type="entry name" value="Epimerase_deHydtase"/>
</dbReference>
<dbReference type="EMBL" id="QWDD01000001">
    <property type="protein sequence ID" value="RNJ48415.1"/>
    <property type="molecule type" value="Genomic_DNA"/>
</dbReference>
<proteinExistence type="predicted"/>
<keyword evidence="3" id="KW-1185">Reference proteome</keyword>
<protein>
    <submittedName>
        <fullName evidence="2">NAD(P)-dependent oxidoreductase</fullName>
    </submittedName>
</protein>
<dbReference type="PANTHER" id="PTHR43245:SF53">
    <property type="entry name" value="EPIMERASE-RELATED"/>
    <property type="match status" value="1"/>
</dbReference>
<dbReference type="InterPro" id="IPR050177">
    <property type="entry name" value="Lipid_A_modif_metabolic_enz"/>
</dbReference>
<organism evidence="2 3">
    <name type="scientific">Methylocystis hirsuta</name>
    <dbReference type="NCBI Taxonomy" id="369798"/>
    <lineage>
        <taxon>Bacteria</taxon>
        <taxon>Pseudomonadati</taxon>
        <taxon>Pseudomonadota</taxon>
        <taxon>Alphaproteobacteria</taxon>
        <taxon>Hyphomicrobiales</taxon>
        <taxon>Methylocystaceae</taxon>
        <taxon>Methylocystis</taxon>
    </lineage>
</organism>
<dbReference type="Gene3D" id="3.40.50.720">
    <property type="entry name" value="NAD(P)-binding Rossmann-like Domain"/>
    <property type="match status" value="1"/>
</dbReference>
<feature type="domain" description="NAD-dependent epimerase/dehydratase" evidence="1">
    <location>
        <begin position="15"/>
        <end position="221"/>
    </location>
</feature>
<evidence type="ECO:0000313" key="3">
    <source>
        <dbReference type="Proteomes" id="UP000268623"/>
    </source>
</evidence>
<name>A0A3M9XKV2_9HYPH</name>
<dbReference type="OrthoDB" id="9801785at2"/>
<accession>A0A3M9XKV2</accession>
<dbReference type="Pfam" id="PF01370">
    <property type="entry name" value="Epimerase"/>
    <property type="match status" value="1"/>
</dbReference>
<dbReference type="AlphaFoldDB" id="A0A3M9XKV2"/>
<evidence type="ECO:0000313" key="2">
    <source>
        <dbReference type="EMBL" id="RNJ48415.1"/>
    </source>
</evidence>
<gene>
    <name evidence="2" type="ORF">D1O30_01010</name>
</gene>
<dbReference type="CDD" id="cd08946">
    <property type="entry name" value="SDR_e"/>
    <property type="match status" value="1"/>
</dbReference>
<evidence type="ECO:0000259" key="1">
    <source>
        <dbReference type="Pfam" id="PF01370"/>
    </source>
</evidence>
<comment type="caution">
    <text evidence="2">The sequence shown here is derived from an EMBL/GenBank/DDBJ whole genome shotgun (WGS) entry which is preliminary data.</text>
</comment>
<sequence>MLRHLAPAPMAPARVVVIGGSGFVGGALCRRIARAQIPVLAITRQQIDLLADGAEKQLRAILQPGDAVVAAAARAPCRSLDMLVENVKMTRAMVAALKDAAPSHVINISSDAVYADEPVPIDEETPTAPGTLHGAMHLAREIAFRSDISAPLTIVRPTLLYGLEDPHNGYGPNRFRRLAAAGENIAVFGAGEERRDHVWIDDLAEILFRILTRRSIGVLNVATGEVHSFRALAEAVAGASRRKVAVEETPRVGPMPHNGYRPFDIEATRAAFPDFAYAPTIATVAKLQTFAEQ</sequence>
<reference evidence="2 3" key="1">
    <citation type="submission" date="2018-08" db="EMBL/GenBank/DDBJ databases">
        <title>Genome sequence of Methylocystis hirsuta CSC1, a methanotroph able to accumulate PHAs.</title>
        <authorList>
            <person name="Bordel S."/>
            <person name="Rodriguez E."/>
            <person name="Gancedo J."/>
            <person name="Munoz R."/>
        </authorList>
    </citation>
    <scope>NUCLEOTIDE SEQUENCE [LARGE SCALE GENOMIC DNA]</scope>
    <source>
        <strain evidence="2 3">CSC1</strain>
    </source>
</reference>
<dbReference type="PANTHER" id="PTHR43245">
    <property type="entry name" value="BIFUNCTIONAL POLYMYXIN RESISTANCE PROTEIN ARNA"/>
    <property type="match status" value="1"/>
</dbReference>
<dbReference type="Proteomes" id="UP000268623">
    <property type="component" value="Unassembled WGS sequence"/>
</dbReference>
<dbReference type="InterPro" id="IPR036291">
    <property type="entry name" value="NAD(P)-bd_dom_sf"/>
</dbReference>